<dbReference type="AlphaFoldDB" id="A0A841LVP8"/>
<keyword evidence="2" id="KW-1185">Reference proteome</keyword>
<sequence length="126" mass="14504">MLWQAPLLTHPLVKEMLHLRLGQCPNAELLDLRFDFSFRFARRHIESFATDVFCDVVLFECSFNARGNSNARQPPESVKPQVLVMAALDRTNSPHRVFGNTDLDWTALNSRQQVYGMETIRADILQ</sequence>
<dbReference type="EMBL" id="JACIIU010000030">
    <property type="protein sequence ID" value="MBB6262435.1"/>
    <property type="molecule type" value="Genomic_DNA"/>
</dbReference>
<dbReference type="RefSeq" id="WP_184224668.1">
    <property type="nucleotide sequence ID" value="NZ_JACIIU010000030.1"/>
</dbReference>
<reference evidence="1 2" key="1">
    <citation type="submission" date="2020-08" db="EMBL/GenBank/DDBJ databases">
        <title>Genomic Encyclopedia of Type Strains, Phase IV (KMG-IV): sequencing the most valuable type-strain genomes for metagenomic binning, comparative biology and taxonomic classification.</title>
        <authorList>
            <person name="Goeker M."/>
        </authorList>
    </citation>
    <scope>NUCLEOTIDE SEQUENCE [LARGE SCALE GENOMIC DNA]</scope>
    <source>
        <strain evidence="1 2">DSM 22336</strain>
    </source>
</reference>
<organism evidence="1 2">
    <name type="scientific">Paenochrobactrum gallinarii</name>
    <dbReference type="NCBI Taxonomy" id="643673"/>
    <lineage>
        <taxon>Bacteria</taxon>
        <taxon>Pseudomonadati</taxon>
        <taxon>Pseudomonadota</taxon>
        <taxon>Alphaproteobacteria</taxon>
        <taxon>Hyphomicrobiales</taxon>
        <taxon>Brucellaceae</taxon>
        <taxon>Paenochrobactrum</taxon>
    </lineage>
</organism>
<comment type="caution">
    <text evidence="1">The sequence shown here is derived from an EMBL/GenBank/DDBJ whole genome shotgun (WGS) entry which is preliminary data.</text>
</comment>
<proteinExistence type="predicted"/>
<evidence type="ECO:0000313" key="1">
    <source>
        <dbReference type="EMBL" id="MBB6262435.1"/>
    </source>
</evidence>
<evidence type="ECO:0000313" key="2">
    <source>
        <dbReference type="Proteomes" id="UP000555393"/>
    </source>
</evidence>
<gene>
    <name evidence="1" type="ORF">FHS77_003009</name>
</gene>
<name>A0A841LVP8_9HYPH</name>
<dbReference type="Proteomes" id="UP000555393">
    <property type="component" value="Unassembled WGS sequence"/>
</dbReference>
<accession>A0A841LVP8</accession>
<protein>
    <submittedName>
        <fullName evidence="1">Uncharacterized protein</fullName>
    </submittedName>
</protein>